<dbReference type="Pfam" id="PF01476">
    <property type="entry name" value="LysM"/>
    <property type="match status" value="1"/>
</dbReference>
<evidence type="ECO:0000313" key="3">
    <source>
        <dbReference type="Proteomes" id="UP001056132"/>
    </source>
</evidence>
<dbReference type="Gene3D" id="3.10.350.10">
    <property type="entry name" value="LysM domain"/>
    <property type="match status" value="1"/>
</dbReference>
<gene>
    <name evidence="2" type="ORF">M5D45_08235</name>
</gene>
<evidence type="ECO:0000313" key="2">
    <source>
        <dbReference type="EMBL" id="URF05767.1"/>
    </source>
</evidence>
<dbReference type="SMART" id="SM00257">
    <property type="entry name" value="LysM"/>
    <property type="match status" value="1"/>
</dbReference>
<name>A0AAE9I458_9BURK</name>
<evidence type="ECO:0000259" key="1">
    <source>
        <dbReference type="PROSITE" id="PS51782"/>
    </source>
</evidence>
<dbReference type="EMBL" id="CP097330">
    <property type="protein sequence ID" value="URF05767.1"/>
    <property type="molecule type" value="Genomic_DNA"/>
</dbReference>
<dbReference type="CDD" id="cd00118">
    <property type="entry name" value="LysM"/>
    <property type="match status" value="1"/>
</dbReference>
<proteinExistence type="predicted"/>
<reference evidence="2" key="1">
    <citation type="journal article" date="2022" name="Microbiol. Resour. Announc.">
        <title>Genome Sequence of Cupriavidus campinensis Strain G5, a Member of a Bacterial Consortium Capable of Polyethylene Degradation.</title>
        <authorList>
            <person name="Schneider B."/>
            <person name="Pfeiffer F."/>
            <person name="Dyall-Smith M."/>
            <person name="Kunte H.J."/>
        </authorList>
    </citation>
    <scope>NUCLEOTIDE SEQUENCE</scope>
    <source>
        <strain evidence="2">G5</strain>
    </source>
</reference>
<dbReference type="PROSITE" id="PS51782">
    <property type="entry name" value="LYSM"/>
    <property type="match status" value="1"/>
</dbReference>
<accession>A0AAE9I458</accession>
<dbReference type="AlphaFoldDB" id="A0AAE9I458"/>
<sequence length="246" mass="27064">MTIQSAEKSGFDKWVDGIRAAPGNPAWRTWDCEIRLAVDEYNRHLAGVAGYRPLDWYLIKAMLWVESGAASNEWTRKPMQIGVPGDPGLTAFLSGKEGGELIIPPAWRVRLTAQSAKAMPAHNIRAGIGYLLMRMAISEHRTVPHAGHHAQQVAVKPGDSLDRMARMYGTTVESLRNLNPGVTVLRPGQILKYQKASIQRVIMAWRPITTSTIAQRYNGGGDLHYAKKLDVALTLVKTGTPASCVQ</sequence>
<organism evidence="2 3">
    <name type="scientific">Cupriavidus campinensis</name>
    <dbReference type="NCBI Taxonomy" id="151783"/>
    <lineage>
        <taxon>Bacteria</taxon>
        <taxon>Pseudomonadati</taxon>
        <taxon>Pseudomonadota</taxon>
        <taxon>Betaproteobacteria</taxon>
        <taxon>Burkholderiales</taxon>
        <taxon>Burkholderiaceae</taxon>
        <taxon>Cupriavidus</taxon>
    </lineage>
</organism>
<dbReference type="RefSeq" id="WP_149135913.1">
    <property type="nucleotide sequence ID" value="NZ_CP043440.1"/>
</dbReference>
<dbReference type="InterPro" id="IPR036779">
    <property type="entry name" value="LysM_dom_sf"/>
</dbReference>
<dbReference type="Proteomes" id="UP001056132">
    <property type="component" value="Chromosome 1"/>
</dbReference>
<reference evidence="2" key="2">
    <citation type="submission" date="2022-05" db="EMBL/GenBank/DDBJ databases">
        <authorList>
            <person name="Kunte H.-J."/>
        </authorList>
    </citation>
    <scope>NUCLEOTIDE SEQUENCE</scope>
    <source>
        <strain evidence="2">G5</strain>
    </source>
</reference>
<dbReference type="KEGG" id="ccam:M5D45_08235"/>
<dbReference type="SUPFAM" id="SSF54106">
    <property type="entry name" value="LysM domain"/>
    <property type="match status" value="1"/>
</dbReference>
<dbReference type="InterPro" id="IPR018392">
    <property type="entry name" value="LysM"/>
</dbReference>
<feature type="domain" description="LysM" evidence="1">
    <location>
        <begin position="151"/>
        <end position="198"/>
    </location>
</feature>
<protein>
    <submittedName>
        <fullName evidence="2">LysM peptidoglycan-binding domain-containing protein</fullName>
    </submittedName>
</protein>